<feature type="region of interest" description="Disordered" evidence="1">
    <location>
        <begin position="83"/>
        <end position="105"/>
    </location>
</feature>
<organism evidence="3 4">
    <name type="scientific">Goodfellowiella coeruleoviolacea</name>
    <dbReference type="NCBI Taxonomy" id="334858"/>
    <lineage>
        <taxon>Bacteria</taxon>
        <taxon>Bacillati</taxon>
        <taxon>Actinomycetota</taxon>
        <taxon>Actinomycetes</taxon>
        <taxon>Pseudonocardiales</taxon>
        <taxon>Pseudonocardiaceae</taxon>
        <taxon>Goodfellowiella</taxon>
    </lineage>
</organism>
<dbReference type="SMART" id="SM00637">
    <property type="entry name" value="CBD_II"/>
    <property type="match status" value="1"/>
</dbReference>
<comment type="caution">
    <text evidence="3">The sequence shown here is derived from an EMBL/GenBank/DDBJ whole genome shotgun (WGS) entry which is preliminary data.</text>
</comment>
<protein>
    <submittedName>
        <fullName evidence="3">Cellulose binding domain-containing protein</fullName>
    </submittedName>
</protein>
<name>A0AAE3G997_9PSEU</name>
<feature type="region of interest" description="Disordered" evidence="1">
    <location>
        <begin position="1"/>
        <end position="58"/>
    </location>
</feature>
<dbReference type="GO" id="GO:0005975">
    <property type="term" value="P:carbohydrate metabolic process"/>
    <property type="evidence" value="ECO:0007669"/>
    <property type="project" value="InterPro"/>
</dbReference>
<dbReference type="SUPFAM" id="SSF49384">
    <property type="entry name" value="Carbohydrate-binding domain"/>
    <property type="match status" value="1"/>
</dbReference>
<dbReference type="GO" id="GO:0030247">
    <property type="term" value="F:polysaccharide binding"/>
    <property type="evidence" value="ECO:0007669"/>
    <property type="project" value="UniProtKB-UniRule"/>
</dbReference>
<evidence type="ECO:0000313" key="3">
    <source>
        <dbReference type="EMBL" id="MCP2163230.1"/>
    </source>
</evidence>
<keyword evidence="4" id="KW-1185">Reference proteome</keyword>
<dbReference type="GO" id="GO:0004553">
    <property type="term" value="F:hydrolase activity, hydrolyzing O-glycosyl compounds"/>
    <property type="evidence" value="ECO:0007669"/>
    <property type="project" value="InterPro"/>
</dbReference>
<feature type="compositionally biased region" description="Basic residues" evidence="1">
    <location>
        <begin position="36"/>
        <end position="45"/>
    </location>
</feature>
<gene>
    <name evidence="3" type="ORF">LX83_000070</name>
</gene>
<evidence type="ECO:0000259" key="2">
    <source>
        <dbReference type="PROSITE" id="PS51173"/>
    </source>
</evidence>
<dbReference type="AlphaFoldDB" id="A0AAE3G997"/>
<evidence type="ECO:0000313" key="4">
    <source>
        <dbReference type="Proteomes" id="UP001206128"/>
    </source>
</evidence>
<dbReference type="InterPro" id="IPR001919">
    <property type="entry name" value="CBD2"/>
</dbReference>
<dbReference type="Gene3D" id="2.60.40.290">
    <property type="match status" value="1"/>
</dbReference>
<feature type="domain" description="CBM2" evidence="2">
    <location>
        <begin position="44"/>
        <end position="105"/>
    </location>
</feature>
<dbReference type="PROSITE" id="PS51173">
    <property type="entry name" value="CBM2"/>
    <property type="match status" value="1"/>
</dbReference>
<proteinExistence type="predicted"/>
<evidence type="ECO:0000256" key="1">
    <source>
        <dbReference type="SAM" id="MobiDB-lite"/>
    </source>
</evidence>
<dbReference type="RefSeq" id="WP_253766922.1">
    <property type="nucleotide sequence ID" value="NZ_JAMTCK010000001.1"/>
</dbReference>
<reference evidence="3" key="1">
    <citation type="submission" date="2022-06" db="EMBL/GenBank/DDBJ databases">
        <title>Genomic Encyclopedia of Archaeal and Bacterial Type Strains, Phase II (KMG-II): from individual species to whole genera.</title>
        <authorList>
            <person name="Goeker M."/>
        </authorList>
    </citation>
    <scope>NUCLEOTIDE SEQUENCE</scope>
    <source>
        <strain evidence="3">DSM 43935</strain>
    </source>
</reference>
<feature type="compositionally biased region" description="Basic and acidic residues" evidence="1">
    <location>
        <begin position="7"/>
        <end position="22"/>
    </location>
</feature>
<accession>A0AAE3G997</accession>
<dbReference type="EMBL" id="JAMTCK010000001">
    <property type="protein sequence ID" value="MCP2163230.1"/>
    <property type="molecule type" value="Genomic_DNA"/>
</dbReference>
<dbReference type="InterPro" id="IPR012291">
    <property type="entry name" value="CBM2_carb-bd_dom_sf"/>
</dbReference>
<sequence length="105" mass="10911">MFPSTLRAERAARPTRAAERHAPGLAAPRGRDGRGEHRRGARRRVTQLWGGSHTQQGAEVTVTNASGNGAIPTGGTVTFGFQAGWTGTNTAPAAFARNGTPCTTA</sequence>
<dbReference type="Proteomes" id="UP001206128">
    <property type="component" value="Unassembled WGS sequence"/>
</dbReference>
<dbReference type="Pfam" id="PF00553">
    <property type="entry name" value="CBM_2"/>
    <property type="match status" value="1"/>
</dbReference>
<dbReference type="InterPro" id="IPR008965">
    <property type="entry name" value="CBM2/CBM3_carb-bd_dom_sf"/>
</dbReference>